<gene>
    <name evidence="1" type="ORF">G3T16_19205</name>
</gene>
<proteinExistence type="predicted"/>
<organism evidence="1 2">
    <name type="scientific">Kineobactrum salinum</name>
    <dbReference type="NCBI Taxonomy" id="2708301"/>
    <lineage>
        <taxon>Bacteria</taxon>
        <taxon>Pseudomonadati</taxon>
        <taxon>Pseudomonadota</taxon>
        <taxon>Gammaproteobacteria</taxon>
        <taxon>Cellvibrionales</taxon>
        <taxon>Halieaceae</taxon>
        <taxon>Kineobactrum</taxon>
    </lineage>
</organism>
<dbReference type="Pfam" id="PF05359">
    <property type="entry name" value="DUF748"/>
    <property type="match status" value="1"/>
</dbReference>
<dbReference type="Proteomes" id="UP000477680">
    <property type="component" value="Chromosome"/>
</dbReference>
<evidence type="ECO:0000313" key="1">
    <source>
        <dbReference type="EMBL" id="QIB67216.1"/>
    </source>
</evidence>
<dbReference type="InterPro" id="IPR008023">
    <property type="entry name" value="DUF748"/>
</dbReference>
<evidence type="ECO:0000313" key="2">
    <source>
        <dbReference type="Proteomes" id="UP000477680"/>
    </source>
</evidence>
<accession>A0A6C0U5G2</accession>
<reference evidence="1 2" key="1">
    <citation type="submission" date="2020-02" db="EMBL/GenBank/DDBJ databases">
        <title>Genome sequencing for Kineobactrum sp. M2.</title>
        <authorList>
            <person name="Park S.-J."/>
        </authorList>
    </citation>
    <scope>NUCLEOTIDE SEQUENCE [LARGE SCALE GENOMIC DNA]</scope>
    <source>
        <strain evidence="1 2">M2</strain>
    </source>
</reference>
<dbReference type="EMBL" id="CP048711">
    <property type="protein sequence ID" value="QIB67216.1"/>
    <property type="molecule type" value="Genomic_DNA"/>
</dbReference>
<name>A0A6C0U5G2_9GAMM</name>
<dbReference type="KEGG" id="kim:G3T16_19205"/>
<protein>
    <submittedName>
        <fullName evidence="1">DUF748 domain-containing protein</fullName>
    </submittedName>
</protein>
<dbReference type="AlphaFoldDB" id="A0A6C0U5G2"/>
<sequence>MPAKNRFRLVLILSAVAVLLLVLRASLPWLARDYLNDRMADMGEYSGYVSAVDIDLWRGAYTLTDVTITKTSREIPVPLFRVEAADLSISWSELWRGAVVAEIDFHHPELNFVDDVEFGRQSGAGTNWQQALQRLTPVEINRLGLHQGAIHFRNFNSDPPVDIILADINGVVDNITNIDRSAGAQRARLHITGIMLDNAETSLDGQLDPLGDFQNFSLRLKITGIELRRLNALSEAYGNFDFESGDGDFLLELQAEDGQLEGYAKPLLDNVVILDLDEDLEQGPLSAAWEALVGALGRLFRNQPENRIASRIEIRGNLDQQDISGWQAFVSALRNAFVDAYEATFEPGS</sequence>
<keyword evidence="2" id="KW-1185">Reference proteome</keyword>
<dbReference type="RefSeq" id="WP_163496643.1">
    <property type="nucleotide sequence ID" value="NZ_CP048711.1"/>
</dbReference>